<keyword evidence="8 12" id="KW-0067">ATP-binding</keyword>
<keyword evidence="6 12" id="KW-0547">Nucleotide-binding</keyword>
<dbReference type="InterPro" id="IPR000719">
    <property type="entry name" value="Prot_kinase_dom"/>
</dbReference>
<dbReference type="InterPro" id="IPR044812">
    <property type="entry name" value="CERK1/LYK3-like"/>
</dbReference>
<evidence type="ECO:0000256" key="12">
    <source>
        <dbReference type="PROSITE-ProRule" id="PRU10141"/>
    </source>
</evidence>
<protein>
    <submittedName>
        <fullName evidence="18">(wild Malaysian banana) hypothetical protein</fullName>
    </submittedName>
</protein>
<dbReference type="InterPro" id="IPR036779">
    <property type="entry name" value="LysM_dom_sf"/>
</dbReference>
<evidence type="ECO:0000256" key="11">
    <source>
        <dbReference type="ARBA" id="ARBA00023157"/>
    </source>
</evidence>
<dbReference type="InterPro" id="IPR008271">
    <property type="entry name" value="Ser/Thr_kinase_AS"/>
</dbReference>
<dbReference type="Gene3D" id="3.30.200.20">
    <property type="entry name" value="Phosphorylase Kinase, domain 1"/>
    <property type="match status" value="1"/>
</dbReference>
<accession>A0A8D7B9M1</accession>
<gene>
    <name evidence="18" type="ORF">GSMUA_14600.1</name>
</gene>
<evidence type="ECO:0000256" key="7">
    <source>
        <dbReference type="ARBA" id="ARBA00022777"/>
    </source>
</evidence>
<evidence type="ECO:0000256" key="14">
    <source>
        <dbReference type="SAM" id="Phobius"/>
    </source>
</evidence>
<dbReference type="Gene3D" id="1.10.510.10">
    <property type="entry name" value="Transferase(Phosphotransferase) domain 1"/>
    <property type="match status" value="1"/>
</dbReference>
<dbReference type="SMART" id="SM00257">
    <property type="entry name" value="LysM"/>
    <property type="match status" value="1"/>
</dbReference>
<organism evidence="18">
    <name type="scientific">Musa acuminata subsp. malaccensis</name>
    <name type="common">Wild banana</name>
    <name type="synonym">Musa malaccensis</name>
    <dbReference type="NCBI Taxonomy" id="214687"/>
    <lineage>
        <taxon>Eukaryota</taxon>
        <taxon>Viridiplantae</taxon>
        <taxon>Streptophyta</taxon>
        <taxon>Embryophyta</taxon>
        <taxon>Tracheophyta</taxon>
        <taxon>Spermatophyta</taxon>
        <taxon>Magnoliopsida</taxon>
        <taxon>Liliopsida</taxon>
        <taxon>Zingiberales</taxon>
        <taxon>Musaceae</taxon>
        <taxon>Musa</taxon>
    </lineage>
</organism>
<dbReference type="PROSITE" id="PS00107">
    <property type="entry name" value="PROTEIN_KINASE_ATP"/>
    <property type="match status" value="1"/>
</dbReference>
<keyword evidence="7" id="KW-0418">Kinase</keyword>
<dbReference type="PROSITE" id="PS00108">
    <property type="entry name" value="PROTEIN_KINASE_ST"/>
    <property type="match status" value="1"/>
</dbReference>
<dbReference type="GO" id="GO:0019199">
    <property type="term" value="F:transmembrane receptor protein kinase activity"/>
    <property type="evidence" value="ECO:0007669"/>
    <property type="project" value="InterPro"/>
</dbReference>
<dbReference type="FunFam" id="1.10.510.10:FF:000468">
    <property type="entry name" value="PTI1-like tyrosine-protein kinase 3"/>
    <property type="match status" value="1"/>
</dbReference>
<dbReference type="Pfam" id="PF00069">
    <property type="entry name" value="Pkinase"/>
    <property type="match status" value="1"/>
</dbReference>
<feature type="domain" description="Protein kinase" evidence="16">
    <location>
        <begin position="314"/>
        <end position="596"/>
    </location>
</feature>
<dbReference type="Gene3D" id="3.10.350.10">
    <property type="entry name" value="LysM domain"/>
    <property type="match status" value="1"/>
</dbReference>
<evidence type="ECO:0000256" key="2">
    <source>
        <dbReference type="ARBA" id="ARBA00022475"/>
    </source>
</evidence>
<dbReference type="FunFam" id="3.30.200.20:FF:000526">
    <property type="entry name" value="Kinase family protein"/>
    <property type="match status" value="1"/>
</dbReference>
<evidence type="ECO:0000256" key="5">
    <source>
        <dbReference type="ARBA" id="ARBA00022729"/>
    </source>
</evidence>
<dbReference type="CDD" id="cd00118">
    <property type="entry name" value="LysM"/>
    <property type="match status" value="1"/>
</dbReference>
<evidence type="ECO:0000313" key="18">
    <source>
        <dbReference type="EMBL" id="CAG1864168.1"/>
    </source>
</evidence>
<evidence type="ECO:0000259" key="17">
    <source>
        <dbReference type="PROSITE" id="PS51782"/>
    </source>
</evidence>
<dbReference type="SUPFAM" id="SSF56112">
    <property type="entry name" value="Protein kinase-like (PK-like)"/>
    <property type="match status" value="1"/>
</dbReference>
<keyword evidence="3" id="KW-0808">Transferase</keyword>
<feature type="chain" id="PRO_5034086423" evidence="15">
    <location>
        <begin position="23"/>
        <end position="619"/>
    </location>
</feature>
<dbReference type="GO" id="GO:0005886">
    <property type="term" value="C:plasma membrane"/>
    <property type="evidence" value="ECO:0007669"/>
    <property type="project" value="UniProtKB-SubCell"/>
</dbReference>
<evidence type="ECO:0000256" key="9">
    <source>
        <dbReference type="ARBA" id="ARBA00022989"/>
    </source>
</evidence>
<feature type="transmembrane region" description="Helical" evidence="14">
    <location>
        <begin position="226"/>
        <end position="249"/>
    </location>
</feature>
<feature type="region of interest" description="Disordered" evidence="13">
    <location>
        <begin position="198"/>
        <end position="222"/>
    </location>
</feature>
<keyword evidence="11" id="KW-1015">Disulfide bond</keyword>
<dbReference type="InterPro" id="IPR011009">
    <property type="entry name" value="Kinase-like_dom_sf"/>
</dbReference>
<reference evidence="18" key="1">
    <citation type="submission" date="2021-03" db="EMBL/GenBank/DDBJ databases">
        <authorList>
            <consortium name="Genoscope - CEA"/>
            <person name="William W."/>
        </authorList>
    </citation>
    <scope>NUCLEOTIDE SEQUENCE</scope>
    <source>
        <strain evidence="18">Doubled-haploid Pahang</strain>
    </source>
</reference>
<feature type="compositionally biased region" description="Pro residues" evidence="13">
    <location>
        <begin position="204"/>
        <end position="218"/>
    </location>
</feature>
<keyword evidence="4 14" id="KW-0812">Transmembrane</keyword>
<dbReference type="PANTHER" id="PTHR46204">
    <property type="entry name" value="CHITIN ELICITOR RECEPTOR KINASE 1-RELATED"/>
    <property type="match status" value="1"/>
</dbReference>
<keyword evidence="10 14" id="KW-0472">Membrane</keyword>
<dbReference type="InterPro" id="IPR018392">
    <property type="entry name" value="LysM"/>
</dbReference>
<sequence length="619" mass="67453">MAVWWHTSLLLFIFLLLPHGEADVQAVNPMECPKPSPVPACSAFLYVVPRGHNASDTAARYSADASLVEPIRRPSGATDFLVAVPCACEAAGNATALFHDTVYLVQPHDTASGVTDVVFSGLAWRVPENITDFASITVRLPCGCSETTVVSYAVQSGDTLTSISELLDSDVEAIKAMNPELMPNPDFLNPGQLLFVPMGVHGSPPAPPPPPPPPPPPKESGMQKTAIIILGVSLSVLFMVFGGLSIWLYRRRRRDESTAESLNVTVSKNSSARFITALQSQLLPSKSGEGTATFMSERPVTFSLEEVDRATASFHDSRKIGEGGYGSVYLGILGTQEVAIKKMKSSKSKEFFAELNVLCKVHHRNVVELIGYAAGDDHLYLVYEYLQNGSLSDHLHDPLLKAGHQPISWTARTQIGLDAARGIEYIHEHTKATCVHRDIKTSNILLDSVLRAKVADFGLAKLVEQSDEDWCFATRLVGTPGYLPPESVRELQMSTKSDVFAFGVVLAELVTGERALIPDKKDACKMRSLVTAMKEVSASDDPNAALEEIIDRNLDHVYPTEEVRKMVDVAMWCLSDDPVSRPEMREITTNLSQIVMASIEWEASLGGNSQVFSGIFTGR</sequence>
<evidence type="ECO:0000256" key="4">
    <source>
        <dbReference type="ARBA" id="ARBA00022692"/>
    </source>
</evidence>
<evidence type="ECO:0000256" key="1">
    <source>
        <dbReference type="ARBA" id="ARBA00004162"/>
    </source>
</evidence>
<evidence type="ECO:0000256" key="10">
    <source>
        <dbReference type="ARBA" id="ARBA00023136"/>
    </source>
</evidence>
<dbReference type="PROSITE" id="PS51782">
    <property type="entry name" value="LYSM"/>
    <property type="match status" value="1"/>
</dbReference>
<feature type="binding site" evidence="12">
    <location>
        <position position="342"/>
    </location>
    <ligand>
        <name>ATP</name>
        <dbReference type="ChEBI" id="CHEBI:30616"/>
    </ligand>
</feature>
<evidence type="ECO:0000256" key="13">
    <source>
        <dbReference type="SAM" id="MobiDB-lite"/>
    </source>
</evidence>
<dbReference type="SUPFAM" id="SSF54106">
    <property type="entry name" value="LysM domain"/>
    <property type="match status" value="1"/>
</dbReference>
<dbReference type="CDD" id="cd12087">
    <property type="entry name" value="TM_EGFR-like"/>
    <property type="match status" value="1"/>
</dbReference>
<evidence type="ECO:0000256" key="3">
    <source>
        <dbReference type="ARBA" id="ARBA00022679"/>
    </source>
</evidence>
<name>A0A8D7B9M1_MUSAM</name>
<dbReference type="GO" id="GO:0005524">
    <property type="term" value="F:ATP binding"/>
    <property type="evidence" value="ECO:0007669"/>
    <property type="project" value="UniProtKB-UniRule"/>
</dbReference>
<evidence type="ECO:0000256" key="15">
    <source>
        <dbReference type="SAM" id="SignalP"/>
    </source>
</evidence>
<dbReference type="EMBL" id="HG996475">
    <property type="protein sequence ID" value="CAG1864168.1"/>
    <property type="molecule type" value="Genomic_DNA"/>
</dbReference>
<keyword evidence="2" id="KW-1003">Cell membrane</keyword>
<keyword evidence="5 15" id="KW-0732">Signal</keyword>
<comment type="subcellular location">
    <subcellularLocation>
        <location evidence="1">Cell membrane</location>
        <topology evidence="1">Single-pass membrane protein</topology>
    </subcellularLocation>
</comment>
<dbReference type="Pfam" id="PF01476">
    <property type="entry name" value="LysM"/>
    <property type="match status" value="1"/>
</dbReference>
<dbReference type="GO" id="GO:0045087">
    <property type="term" value="P:innate immune response"/>
    <property type="evidence" value="ECO:0007669"/>
    <property type="project" value="InterPro"/>
</dbReference>
<proteinExistence type="predicted"/>
<dbReference type="SUPFAM" id="SSF101447">
    <property type="entry name" value="Formin homology 2 domain (FH2 domain)"/>
    <property type="match status" value="1"/>
</dbReference>
<dbReference type="InterPro" id="IPR017441">
    <property type="entry name" value="Protein_kinase_ATP_BS"/>
</dbReference>
<dbReference type="SMART" id="SM00220">
    <property type="entry name" value="S_TKc"/>
    <property type="match status" value="1"/>
</dbReference>
<feature type="domain" description="LysM" evidence="17">
    <location>
        <begin position="150"/>
        <end position="196"/>
    </location>
</feature>
<feature type="signal peptide" evidence="15">
    <location>
        <begin position="1"/>
        <end position="22"/>
    </location>
</feature>
<evidence type="ECO:0000256" key="6">
    <source>
        <dbReference type="ARBA" id="ARBA00022741"/>
    </source>
</evidence>
<dbReference type="PANTHER" id="PTHR46204:SF8">
    <property type="entry name" value="PROTEIN KINASE DOMAIN-CONTAINING PROTEIN"/>
    <property type="match status" value="1"/>
</dbReference>
<evidence type="ECO:0000256" key="8">
    <source>
        <dbReference type="ARBA" id="ARBA00022840"/>
    </source>
</evidence>
<keyword evidence="9 14" id="KW-1133">Transmembrane helix</keyword>
<evidence type="ECO:0000259" key="16">
    <source>
        <dbReference type="PROSITE" id="PS50011"/>
    </source>
</evidence>
<dbReference type="PROSITE" id="PS50011">
    <property type="entry name" value="PROTEIN_KINASE_DOM"/>
    <property type="match status" value="1"/>
</dbReference>
<dbReference type="AlphaFoldDB" id="A0A8D7B9M1"/>